<protein>
    <submittedName>
        <fullName evidence="1">Uncharacterized protein</fullName>
    </submittedName>
</protein>
<name>A0A1S6U634_9BACT</name>
<evidence type="ECO:0000313" key="2">
    <source>
        <dbReference type="Proteomes" id="UP000190868"/>
    </source>
</evidence>
<dbReference type="Proteomes" id="UP000190868">
    <property type="component" value="Chromosome"/>
</dbReference>
<keyword evidence="2" id="KW-1185">Reference proteome</keyword>
<dbReference type="GeneID" id="56565966"/>
<accession>A0A1S6U634</accession>
<evidence type="ECO:0000313" key="1">
    <source>
        <dbReference type="EMBL" id="AQW87173.1"/>
    </source>
</evidence>
<dbReference type="KEGG" id="cpin:CPIN18020_0328"/>
<reference evidence="2" key="1">
    <citation type="submission" date="2016-09" db="EMBL/GenBank/DDBJ databases">
        <title>Comparative genomics of the Campylobacter concisus group.</title>
        <authorList>
            <person name="Miller W.G."/>
            <person name="Yee E."/>
            <person name="Chapman M.H."/>
            <person name="Huynh S."/>
            <person name="Bono J.L."/>
            <person name="On S.L.W."/>
            <person name="StLeger J."/>
            <person name="Foster G."/>
            <person name="Parker C.T."/>
        </authorList>
    </citation>
    <scope>NUCLEOTIDE SEQUENCE [LARGE SCALE GENOMIC DNA]</scope>
    <source>
        <strain evidence="2">RM18021</strain>
    </source>
</reference>
<proteinExistence type="predicted"/>
<sequence length="205" mass="23603">MDFREQKICELFGDSKGFLPKARLEKYALRLQQIPTDKLVEFSIFADSFRENYQNTDMLLNKALNEWGKLLLAKAQAKGLRYFQSVDGLAEFCKKTYKEQLLCNCGKGSGFKDFVIISVDSDGNLRNNFVVLDNGTFQRLTSDETAQIFNWLFENQHKIGNVEYINPSYEEETPAIEHKQELIPQNKQVASMVKQLSNKLALKRA</sequence>
<organism evidence="1 2">
    <name type="scientific">Campylobacter pinnipediorum subsp. caledonicus</name>
    <dbReference type="NCBI Taxonomy" id="1874362"/>
    <lineage>
        <taxon>Bacteria</taxon>
        <taxon>Pseudomonadati</taxon>
        <taxon>Campylobacterota</taxon>
        <taxon>Epsilonproteobacteria</taxon>
        <taxon>Campylobacterales</taxon>
        <taxon>Campylobacteraceae</taxon>
        <taxon>Campylobacter</taxon>
    </lineage>
</organism>
<dbReference type="RefSeq" id="WP_078422882.1">
    <property type="nucleotide sequence ID" value="NZ_CP017018.1"/>
</dbReference>
<dbReference type="EMBL" id="CP017258">
    <property type="protein sequence ID" value="AQW87173.1"/>
    <property type="molecule type" value="Genomic_DNA"/>
</dbReference>
<gene>
    <name evidence="1" type="ORF">CPIN18021_0326</name>
</gene>
<dbReference type="AlphaFoldDB" id="A0A1S6U634"/>